<protein>
    <submittedName>
        <fullName evidence="1">Uncharacterized protein</fullName>
    </submittedName>
</protein>
<dbReference type="AlphaFoldDB" id="A0A645J4Q7"/>
<evidence type="ECO:0000313" key="1">
    <source>
        <dbReference type="EMBL" id="MPN54463.1"/>
    </source>
</evidence>
<name>A0A645J4Q7_9ZZZZ</name>
<comment type="caution">
    <text evidence="1">The sequence shown here is derived from an EMBL/GenBank/DDBJ whole genome shotgun (WGS) entry which is preliminary data.</text>
</comment>
<sequence length="87" mass="9327">MAGHDLAIAVHDAHERLLQLRVGVAAGLEQRAVRRALRPALHSVRAAHLFSSAGFCQLIFARSSAPVFSSRLVCAASRMALKLGRLA</sequence>
<accession>A0A645J4Q7</accession>
<dbReference type="EMBL" id="VSSQ01122717">
    <property type="protein sequence ID" value="MPN54463.1"/>
    <property type="molecule type" value="Genomic_DNA"/>
</dbReference>
<reference evidence="1" key="1">
    <citation type="submission" date="2019-08" db="EMBL/GenBank/DDBJ databases">
        <authorList>
            <person name="Kucharzyk K."/>
            <person name="Murdoch R.W."/>
            <person name="Higgins S."/>
            <person name="Loffler F."/>
        </authorList>
    </citation>
    <scope>NUCLEOTIDE SEQUENCE</scope>
</reference>
<gene>
    <name evidence="1" type="ORF">SDC9_202133</name>
</gene>
<organism evidence="1">
    <name type="scientific">bioreactor metagenome</name>
    <dbReference type="NCBI Taxonomy" id="1076179"/>
    <lineage>
        <taxon>unclassified sequences</taxon>
        <taxon>metagenomes</taxon>
        <taxon>ecological metagenomes</taxon>
    </lineage>
</organism>
<proteinExistence type="predicted"/>